<keyword evidence="1" id="KW-0805">Transcription regulation</keyword>
<dbReference type="CDD" id="cd05013">
    <property type="entry name" value="SIS_RpiR"/>
    <property type="match status" value="1"/>
</dbReference>
<evidence type="ECO:0000256" key="3">
    <source>
        <dbReference type="ARBA" id="ARBA00023163"/>
    </source>
</evidence>
<evidence type="ECO:0000313" key="7">
    <source>
        <dbReference type="Proteomes" id="UP000533476"/>
    </source>
</evidence>
<keyword evidence="3" id="KW-0804">Transcription</keyword>
<dbReference type="InterPro" id="IPR035472">
    <property type="entry name" value="RpiR-like_SIS"/>
</dbReference>
<dbReference type="Gene3D" id="3.40.50.10490">
    <property type="entry name" value="Glucose-6-phosphate isomerase like protein, domain 1"/>
    <property type="match status" value="1"/>
</dbReference>
<dbReference type="GO" id="GO:0003677">
    <property type="term" value="F:DNA binding"/>
    <property type="evidence" value="ECO:0007669"/>
    <property type="project" value="UniProtKB-KW"/>
</dbReference>
<dbReference type="Pfam" id="PF01380">
    <property type="entry name" value="SIS"/>
    <property type="match status" value="1"/>
</dbReference>
<dbReference type="SUPFAM" id="SSF53697">
    <property type="entry name" value="SIS domain"/>
    <property type="match status" value="1"/>
</dbReference>
<dbReference type="GO" id="GO:1901135">
    <property type="term" value="P:carbohydrate derivative metabolic process"/>
    <property type="evidence" value="ECO:0007669"/>
    <property type="project" value="InterPro"/>
</dbReference>
<dbReference type="PROSITE" id="PS51464">
    <property type="entry name" value="SIS"/>
    <property type="match status" value="1"/>
</dbReference>
<dbReference type="InterPro" id="IPR001347">
    <property type="entry name" value="SIS_dom"/>
</dbReference>
<keyword evidence="2" id="KW-0238">DNA-binding</keyword>
<dbReference type="PANTHER" id="PTHR30514">
    <property type="entry name" value="GLUCOKINASE"/>
    <property type="match status" value="1"/>
</dbReference>
<dbReference type="SUPFAM" id="SSF46689">
    <property type="entry name" value="Homeodomain-like"/>
    <property type="match status" value="1"/>
</dbReference>
<feature type="domain" description="HTH rpiR-type" evidence="4">
    <location>
        <begin position="6"/>
        <end position="82"/>
    </location>
</feature>
<dbReference type="PANTHER" id="PTHR30514:SF1">
    <property type="entry name" value="HTH-TYPE TRANSCRIPTIONAL REGULATOR HEXR-RELATED"/>
    <property type="match status" value="1"/>
</dbReference>
<dbReference type="AlphaFoldDB" id="A0A7Y0L954"/>
<dbReference type="InterPro" id="IPR036388">
    <property type="entry name" value="WH-like_DNA-bd_sf"/>
</dbReference>
<name>A0A7Y0L954_9FIRM</name>
<organism evidence="6 7">
    <name type="scientific">Sulfobacillus harzensis</name>
    <dbReference type="NCBI Taxonomy" id="2729629"/>
    <lineage>
        <taxon>Bacteria</taxon>
        <taxon>Bacillati</taxon>
        <taxon>Bacillota</taxon>
        <taxon>Clostridia</taxon>
        <taxon>Eubacteriales</taxon>
        <taxon>Clostridiales Family XVII. Incertae Sedis</taxon>
        <taxon>Sulfobacillus</taxon>
    </lineage>
</organism>
<evidence type="ECO:0000259" key="4">
    <source>
        <dbReference type="PROSITE" id="PS51071"/>
    </source>
</evidence>
<gene>
    <name evidence="6" type="ORF">HIJ39_22760</name>
</gene>
<dbReference type="InterPro" id="IPR047640">
    <property type="entry name" value="RpiR-like"/>
</dbReference>
<reference evidence="6 7" key="1">
    <citation type="submission" date="2020-04" db="EMBL/GenBank/DDBJ databases">
        <authorList>
            <person name="Zhang R."/>
            <person name="Schippers A."/>
        </authorList>
    </citation>
    <scope>NUCLEOTIDE SEQUENCE [LARGE SCALE GENOMIC DNA]</scope>
    <source>
        <strain evidence="6 7">DSM 109850</strain>
    </source>
</reference>
<dbReference type="PROSITE" id="PS51071">
    <property type="entry name" value="HTH_RPIR"/>
    <property type="match status" value="1"/>
</dbReference>
<protein>
    <submittedName>
        <fullName evidence="6">MurR/RpiR family transcriptional regulator</fullName>
    </submittedName>
</protein>
<feature type="domain" description="SIS" evidence="5">
    <location>
        <begin position="129"/>
        <end position="270"/>
    </location>
</feature>
<dbReference type="InterPro" id="IPR000281">
    <property type="entry name" value="HTH_RpiR"/>
</dbReference>
<dbReference type="InterPro" id="IPR046348">
    <property type="entry name" value="SIS_dom_sf"/>
</dbReference>
<sequence>MGVPIAGVLERIESNLDLLTGSEAKIAQWILENPETVLRLTVRDLARESNSSQAAVIRLLRTLKIDGYSTLKVLLTADLVRQEQRSSPEYTEINPGASFDSQLQSFAHAAEDSIYQTINNLNEADLARVSERLRSAHHVFLFGMAASHIAAEDLAQKLTRLGFPVTCWRDIHLAVMASALLGSEDVAVLVSFSGATREVLELATELREREAFIVAITQYRPKNRLAELADVVFHVSAQEPTPRIGATTSVLASLLIGDALMLWLANQDATRTLRHLKATEEAIRQHRV</sequence>
<dbReference type="Gene3D" id="1.10.10.10">
    <property type="entry name" value="Winged helix-like DNA-binding domain superfamily/Winged helix DNA-binding domain"/>
    <property type="match status" value="1"/>
</dbReference>
<dbReference type="GO" id="GO:0097367">
    <property type="term" value="F:carbohydrate derivative binding"/>
    <property type="evidence" value="ECO:0007669"/>
    <property type="project" value="InterPro"/>
</dbReference>
<evidence type="ECO:0000256" key="1">
    <source>
        <dbReference type="ARBA" id="ARBA00023015"/>
    </source>
</evidence>
<dbReference type="EMBL" id="JABBVZ010000245">
    <property type="protein sequence ID" value="NMP25121.1"/>
    <property type="molecule type" value="Genomic_DNA"/>
</dbReference>
<proteinExistence type="predicted"/>
<evidence type="ECO:0000313" key="6">
    <source>
        <dbReference type="EMBL" id="NMP25121.1"/>
    </source>
</evidence>
<accession>A0A7Y0L954</accession>
<evidence type="ECO:0000256" key="2">
    <source>
        <dbReference type="ARBA" id="ARBA00023125"/>
    </source>
</evidence>
<dbReference type="Pfam" id="PF01418">
    <property type="entry name" value="HTH_6"/>
    <property type="match status" value="1"/>
</dbReference>
<dbReference type="GO" id="GO:0003700">
    <property type="term" value="F:DNA-binding transcription factor activity"/>
    <property type="evidence" value="ECO:0007669"/>
    <property type="project" value="InterPro"/>
</dbReference>
<keyword evidence="7" id="KW-1185">Reference proteome</keyword>
<evidence type="ECO:0000259" key="5">
    <source>
        <dbReference type="PROSITE" id="PS51464"/>
    </source>
</evidence>
<comment type="caution">
    <text evidence="6">The sequence shown here is derived from an EMBL/GenBank/DDBJ whole genome shotgun (WGS) entry which is preliminary data.</text>
</comment>
<dbReference type="Proteomes" id="UP000533476">
    <property type="component" value="Unassembled WGS sequence"/>
</dbReference>
<dbReference type="InterPro" id="IPR009057">
    <property type="entry name" value="Homeodomain-like_sf"/>
</dbReference>